<dbReference type="RefSeq" id="WP_323377817.1">
    <property type="nucleotide sequence ID" value="NZ_WEGJ01000006.1"/>
</dbReference>
<sequence>MTGLVIGIDAGGTSLRAAVAPAGGGPLLATAATGPGNARSVPADVLAERLTRVVGDVLRGRDPAAVRAVVAGFAGGGGPGQANDPGQRAAVGGVRAALEAHGVRGAAVEVIGDVDVAFAGAPGPPADGIVMIAGTGAGAARITARRLVAAADGCGWLAGDDGSGFWVAREGVRRSLRALDGRGPATALALLLARAFGFTTADPAPERLRLALVDGALACDPPVLLARHSRTVVEAAAAGDAVAGAILDDAADLLLECVTALTPAPGEALVTVGGLIGTGGPLLPRLTKRLASLGLTPHPVPDGLPGAVALARLAARGSA</sequence>
<accession>A0A7K0CFY5</accession>
<dbReference type="InterPro" id="IPR002731">
    <property type="entry name" value="ATPase_BadF"/>
</dbReference>
<dbReference type="EMBL" id="WEGJ01000006">
    <property type="protein sequence ID" value="MQY12389.1"/>
    <property type="molecule type" value="Genomic_DNA"/>
</dbReference>
<organism evidence="2 3">
    <name type="scientific">Streptomyces smaragdinus</name>
    <dbReference type="NCBI Taxonomy" id="2585196"/>
    <lineage>
        <taxon>Bacteria</taxon>
        <taxon>Bacillati</taxon>
        <taxon>Actinomycetota</taxon>
        <taxon>Actinomycetes</taxon>
        <taxon>Kitasatosporales</taxon>
        <taxon>Streptomycetaceae</taxon>
        <taxon>Streptomyces</taxon>
    </lineage>
</organism>
<name>A0A7K0CFY5_9ACTN</name>
<evidence type="ECO:0000313" key="3">
    <source>
        <dbReference type="Proteomes" id="UP000466345"/>
    </source>
</evidence>
<dbReference type="PANTHER" id="PTHR43190">
    <property type="entry name" value="N-ACETYL-D-GLUCOSAMINE KINASE"/>
    <property type="match status" value="1"/>
</dbReference>
<dbReference type="EC" id="2.7.1.-" evidence="2"/>
<proteinExistence type="predicted"/>
<keyword evidence="2" id="KW-0418">Kinase</keyword>
<dbReference type="InterPro" id="IPR043129">
    <property type="entry name" value="ATPase_NBD"/>
</dbReference>
<evidence type="ECO:0000259" key="1">
    <source>
        <dbReference type="Pfam" id="PF01869"/>
    </source>
</evidence>
<evidence type="ECO:0000313" key="2">
    <source>
        <dbReference type="EMBL" id="MQY12389.1"/>
    </source>
</evidence>
<keyword evidence="2" id="KW-0808">Transferase</keyword>
<protein>
    <submittedName>
        <fullName evidence="2">N-acetylmuramic acid/N-acetylglucosamine kinase</fullName>
        <ecNumber evidence="2">2.7.1.-</ecNumber>
    </submittedName>
</protein>
<dbReference type="Pfam" id="PF01869">
    <property type="entry name" value="BcrAD_BadFG"/>
    <property type="match status" value="1"/>
</dbReference>
<dbReference type="SUPFAM" id="SSF53067">
    <property type="entry name" value="Actin-like ATPase domain"/>
    <property type="match status" value="2"/>
</dbReference>
<dbReference type="Proteomes" id="UP000466345">
    <property type="component" value="Unassembled WGS sequence"/>
</dbReference>
<dbReference type="AlphaFoldDB" id="A0A7K0CFY5"/>
<dbReference type="Gene3D" id="3.30.420.40">
    <property type="match status" value="2"/>
</dbReference>
<keyword evidence="3" id="KW-1185">Reference proteome</keyword>
<dbReference type="GO" id="GO:0016301">
    <property type="term" value="F:kinase activity"/>
    <property type="evidence" value="ECO:0007669"/>
    <property type="project" value="UniProtKB-KW"/>
</dbReference>
<feature type="domain" description="ATPase BadF/BadG/BcrA/BcrD type" evidence="1">
    <location>
        <begin position="6"/>
        <end position="275"/>
    </location>
</feature>
<gene>
    <name evidence="2" type="primary">murK_2</name>
    <name evidence="2" type="ORF">SRB5_25220</name>
</gene>
<reference evidence="2 3" key="1">
    <citation type="submission" date="2019-10" db="EMBL/GenBank/DDBJ databases">
        <title>Streptomyces smaragdinus sp. nov. and Streptomyces fabii sp. nov., isolated from the gut of fungus growing-termite Macrotermes natalensis.</title>
        <authorList>
            <person name="Schwitalla J."/>
            <person name="Benndorf R."/>
            <person name="Martin K."/>
            <person name="De Beer W."/>
            <person name="Kaster A.-K."/>
            <person name="Vollmers J."/>
            <person name="Poulsen M."/>
            <person name="Beemelmanns C."/>
        </authorList>
    </citation>
    <scope>NUCLEOTIDE SEQUENCE [LARGE SCALE GENOMIC DNA]</scope>
    <source>
        <strain evidence="2 3">RB5</strain>
    </source>
</reference>
<comment type="caution">
    <text evidence="2">The sequence shown here is derived from an EMBL/GenBank/DDBJ whole genome shotgun (WGS) entry which is preliminary data.</text>
</comment>
<dbReference type="InterPro" id="IPR052519">
    <property type="entry name" value="Euk-type_GlcNAc_Kinase"/>
</dbReference>
<dbReference type="PANTHER" id="PTHR43190:SF3">
    <property type="entry name" value="N-ACETYL-D-GLUCOSAMINE KINASE"/>
    <property type="match status" value="1"/>
</dbReference>